<dbReference type="GO" id="GO:0016645">
    <property type="term" value="F:oxidoreductase activity, acting on the CH-NH group of donors"/>
    <property type="evidence" value="ECO:0007669"/>
    <property type="project" value="InterPro"/>
</dbReference>
<sequence length="232" mass="26748">MLNLKKNTLKRELISTNDGSKTLLINGLEETYHSKHGALQEANHVFIKNGLDLINSYEINILELGLGTGLNVLVTFDAYLRNDKNHKINYYGVEKYPIFFHEASELSYSELFPNPIIKDLSLKIHETDWEKLVELDSSFNLKKIKDDFFNIKNMDLPPIDLVYFDCFGARVQPDLWEKEIFEVVASKMRTGGLLTTYSSKGTMRRALIELGFEVEKRQGPPGKREMLIAWKK</sequence>
<name>A0A1H6J0I7_9FLAO</name>
<accession>A0A1H6J0I7</accession>
<keyword evidence="2" id="KW-0489">Methyltransferase</keyword>
<protein>
    <submittedName>
        <fullName evidence="2">tRNA U34 5-methylaminomethyl-2-thiouridine-forming methyltransferase MnmC</fullName>
    </submittedName>
</protein>
<organism evidence="2 3">
    <name type="scientific">Epilithonimonas hominis</name>
    <dbReference type="NCBI Taxonomy" id="420404"/>
    <lineage>
        <taxon>Bacteria</taxon>
        <taxon>Pseudomonadati</taxon>
        <taxon>Bacteroidota</taxon>
        <taxon>Flavobacteriia</taxon>
        <taxon>Flavobacteriales</taxon>
        <taxon>Weeksellaceae</taxon>
        <taxon>Chryseobacterium group</taxon>
        <taxon>Epilithonimonas</taxon>
    </lineage>
</organism>
<dbReference type="GO" id="GO:0004808">
    <property type="term" value="F:tRNA (5-methylaminomethyl-2-thiouridylate)(34)-methyltransferase activity"/>
    <property type="evidence" value="ECO:0007669"/>
    <property type="project" value="InterPro"/>
</dbReference>
<dbReference type="SUPFAM" id="SSF53335">
    <property type="entry name" value="S-adenosyl-L-methionine-dependent methyltransferases"/>
    <property type="match status" value="1"/>
</dbReference>
<dbReference type="Pfam" id="PF05430">
    <property type="entry name" value="Methyltransf_30"/>
    <property type="match status" value="1"/>
</dbReference>
<dbReference type="STRING" id="420404.SAMN05421793_11065"/>
<keyword evidence="2" id="KW-0808">Transferase</keyword>
<gene>
    <name evidence="2" type="ORF">SAMN05421793_11065</name>
</gene>
<dbReference type="InterPro" id="IPR047785">
    <property type="entry name" value="tRNA_MNMC2"/>
</dbReference>
<evidence type="ECO:0000313" key="3">
    <source>
        <dbReference type="Proteomes" id="UP000198555"/>
    </source>
</evidence>
<feature type="domain" description="MnmC-like methyltransferase" evidence="1">
    <location>
        <begin position="148"/>
        <end position="232"/>
    </location>
</feature>
<dbReference type="Proteomes" id="UP000198555">
    <property type="component" value="Unassembled WGS sequence"/>
</dbReference>
<dbReference type="AlphaFoldDB" id="A0A1H6J0I7"/>
<keyword evidence="3" id="KW-1185">Reference proteome</keyword>
<evidence type="ECO:0000313" key="2">
    <source>
        <dbReference type="EMBL" id="SEH54046.1"/>
    </source>
</evidence>
<dbReference type="InterPro" id="IPR029063">
    <property type="entry name" value="SAM-dependent_MTases_sf"/>
</dbReference>
<dbReference type="PANTHER" id="PTHR39963">
    <property type="entry name" value="SLL0983 PROTEIN"/>
    <property type="match status" value="1"/>
</dbReference>
<reference evidence="3" key="1">
    <citation type="submission" date="2016-10" db="EMBL/GenBank/DDBJ databases">
        <authorList>
            <person name="Varghese N."/>
            <person name="Submissions S."/>
        </authorList>
    </citation>
    <scope>NUCLEOTIDE SEQUENCE [LARGE SCALE GENOMIC DNA]</scope>
    <source>
        <strain evidence="3">DSM 19326</strain>
    </source>
</reference>
<dbReference type="EMBL" id="FNWX01000010">
    <property type="protein sequence ID" value="SEH54046.1"/>
    <property type="molecule type" value="Genomic_DNA"/>
</dbReference>
<dbReference type="PANTHER" id="PTHR39963:SF1">
    <property type="entry name" value="MNMC-LIKE METHYLTRANSFERASE DOMAIN-CONTAINING PROTEIN"/>
    <property type="match status" value="1"/>
</dbReference>
<dbReference type="Gene3D" id="3.40.50.150">
    <property type="entry name" value="Vaccinia Virus protein VP39"/>
    <property type="match status" value="1"/>
</dbReference>
<proteinExistence type="predicted"/>
<dbReference type="InterPro" id="IPR008471">
    <property type="entry name" value="MnmC-like_methylTransf"/>
</dbReference>
<evidence type="ECO:0000259" key="1">
    <source>
        <dbReference type="Pfam" id="PF05430"/>
    </source>
</evidence>
<dbReference type="NCBIfam" id="NF033855">
    <property type="entry name" value="tRNA_MNMC2"/>
    <property type="match status" value="1"/>
</dbReference>
<dbReference type="GO" id="GO:0032259">
    <property type="term" value="P:methylation"/>
    <property type="evidence" value="ECO:0007669"/>
    <property type="project" value="UniProtKB-KW"/>
</dbReference>